<gene>
    <name evidence="2" type="ORF">P9B03_02080</name>
</gene>
<protein>
    <recommendedName>
        <fullName evidence="4">DUF4309 domain-containing protein</fullName>
    </recommendedName>
</protein>
<dbReference type="AlphaFoldDB" id="A0AAW9NFK4"/>
<keyword evidence="1" id="KW-0472">Membrane</keyword>
<evidence type="ECO:0000313" key="2">
    <source>
        <dbReference type="EMBL" id="MEC1177259.1"/>
    </source>
</evidence>
<name>A0AAW9NFK4_9BACL</name>
<comment type="caution">
    <text evidence="2">The sequence shown here is derived from an EMBL/GenBank/DDBJ whole genome shotgun (WGS) entry which is preliminary data.</text>
</comment>
<keyword evidence="3" id="KW-1185">Reference proteome</keyword>
<keyword evidence="1" id="KW-0812">Transmembrane</keyword>
<accession>A0AAW9NFK4</accession>
<reference evidence="2 3" key="1">
    <citation type="submission" date="2023-03" db="EMBL/GenBank/DDBJ databases">
        <title>Bacillus Genome Sequencing.</title>
        <authorList>
            <person name="Dunlap C."/>
        </authorList>
    </citation>
    <scope>NUCLEOTIDE SEQUENCE [LARGE SCALE GENOMIC DNA]</scope>
    <source>
        <strain evidence="2 3">B-59205</strain>
    </source>
</reference>
<evidence type="ECO:0000256" key="1">
    <source>
        <dbReference type="SAM" id="Phobius"/>
    </source>
</evidence>
<organism evidence="2 3">
    <name type="scientific">Metasolibacillus meyeri</name>
    <dbReference type="NCBI Taxonomy" id="1071052"/>
    <lineage>
        <taxon>Bacteria</taxon>
        <taxon>Bacillati</taxon>
        <taxon>Bacillota</taxon>
        <taxon>Bacilli</taxon>
        <taxon>Bacillales</taxon>
        <taxon>Caryophanaceae</taxon>
        <taxon>Metasolibacillus</taxon>
    </lineage>
</organism>
<feature type="transmembrane region" description="Helical" evidence="1">
    <location>
        <begin position="6"/>
        <end position="25"/>
    </location>
</feature>
<evidence type="ECO:0008006" key="4">
    <source>
        <dbReference type="Google" id="ProtNLM"/>
    </source>
</evidence>
<dbReference type="RefSeq" id="WP_326121532.1">
    <property type="nucleotide sequence ID" value="NZ_JARSFG010000003.1"/>
</dbReference>
<dbReference type="Proteomes" id="UP001344888">
    <property type="component" value="Unassembled WGS sequence"/>
</dbReference>
<dbReference type="EMBL" id="JARSFG010000003">
    <property type="protein sequence ID" value="MEC1177259.1"/>
    <property type="molecule type" value="Genomic_DNA"/>
</dbReference>
<evidence type="ECO:0000313" key="3">
    <source>
        <dbReference type="Proteomes" id="UP001344888"/>
    </source>
</evidence>
<keyword evidence="1" id="KW-1133">Transmembrane helix</keyword>
<proteinExistence type="predicted"/>
<sequence>MSRQTVFRFILLVCIALVMLAILIYTQLFKGQDNEFETDSGYIYTNSSEEEEIVREFEEGGIILDSEKEGPISQDDHTSTITEISDENFREFDFEAVIQQRVGEKAYQIILQQAEQAMNLLAAGELQGWDEIATPSLVDKIFEGEIQLLHYSKIDSLEVFPTKQVNENDVIIGSIINAEDDVKSYQLIFTEQQGIFLISEIVLMWSN</sequence>